<protein>
    <recommendedName>
        <fullName evidence="5">GTPase HflX</fullName>
    </recommendedName>
    <alternativeName>
        <fullName evidence="5">GTP-binding protein HflX</fullName>
    </alternativeName>
</protein>
<dbReference type="HAMAP" id="MF_00900">
    <property type="entry name" value="GTPase_HflX"/>
    <property type="match status" value="1"/>
</dbReference>
<feature type="domain" description="Hflx-type G" evidence="7">
    <location>
        <begin position="192"/>
        <end position="359"/>
    </location>
</feature>
<gene>
    <name evidence="5 8" type="primary">hflX</name>
    <name evidence="8" type="ORF">N7603_06510</name>
</gene>
<comment type="similarity">
    <text evidence="5">Belongs to the TRAFAC class OBG-HflX-like GTPase superfamily. HflX GTPase family.</text>
</comment>
<dbReference type="Gene3D" id="3.40.50.300">
    <property type="entry name" value="P-loop containing nucleotide triphosphate hydrolases"/>
    <property type="match status" value="1"/>
</dbReference>
<feature type="coiled-coil region" evidence="6">
    <location>
        <begin position="151"/>
        <end position="185"/>
    </location>
</feature>
<keyword evidence="2 5" id="KW-0547">Nucleotide-binding</keyword>
<keyword evidence="1" id="KW-0479">Metal-binding</keyword>
<dbReference type="InterPro" id="IPR006073">
    <property type="entry name" value="GTP-bd"/>
</dbReference>
<evidence type="ECO:0000313" key="9">
    <source>
        <dbReference type="Proteomes" id="UP001209076"/>
    </source>
</evidence>
<dbReference type="InterPro" id="IPR042108">
    <property type="entry name" value="GTPase_HflX_N_sf"/>
</dbReference>
<evidence type="ECO:0000256" key="5">
    <source>
        <dbReference type="HAMAP-Rule" id="MF_00900"/>
    </source>
</evidence>
<keyword evidence="6" id="KW-0175">Coiled coil</keyword>
<dbReference type="Proteomes" id="UP001209076">
    <property type="component" value="Unassembled WGS sequence"/>
</dbReference>
<dbReference type="InterPro" id="IPR030394">
    <property type="entry name" value="G_HFLX_dom"/>
</dbReference>
<dbReference type="Pfam" id="PF13167">
    <property type="entry name" value="GTP-bdg_N"/>
    <property type="match status" value="1"/>
</dbReference>
<keyword evidence="9" id="KW-1185">Reference proteome</keyword>
<evidence type="ECO:0000256" key="2">
    <source>
        <dbReference type="ARBA" id="ARBA00022741"/>
    </source>
</evidence>
<evidence type="ECO:0000313" key="8">
    <source>
        <dbReference type="EMBL" id="MCU0105307.1"/>
    </source>
</evidence>
<dbReference type="PANTHER" id="PTHR10229">
    <property type="entry name" value="GTP-BINDING PROTEIN HFLX"/>
    <property type="match status" value="1"/>
</dbReference>
<evidence type="ECO:0000256" key="3">
    <source>
        <dbReference type="ARBA" id="ARBA00022842"/>
    </source>
</evidence>
<dbReference type="InterPro" id="IPR016496">
    <property type="entry name" value="GTPase_HflX"/>
</dbReference>
<dbReference type="PIRSF" id="PIRSF006809">
    <property type="entry name" value="GTP-binding_hflX_prd"/>
    <property type="match status" value="1"/>
</dbReference>
<reference evidence="9" key="1">
    <citation type="submission" date="2023-07" db="EMBL/GenBank/DDBJ databases">
        <title>Novel Mycoplasma species identified in domestic and wild animals.</title>
        <authorList>
            <person name="Volokhov D.V."/>
            <person name="Furtak V.A."/>
            <person name="Zagorodnyaya T.A."/>
        </authorList>
    </citation>
    <scope>NUCLEOTIDE SEQUENCE [LARGE SCALE GENOMIC DNA]</scope>
    <source>
        <strain evidence="9">92-19</strain>
    </source>
</reference>
<dbReference type="NCBIfam" id="TIGR03156">
    <property type="entry name" value="GTP_HflX"/>
    <property type="match status" value="1"/>
</dbReference>
<name>A0ABT2Q009_9MOLU</name>
<dbReference type="RefSeq" id="WP_262096606.1">
    <property type="nucleotide sequence ID" value="NZ_JAOEGN010000012.1"/>
</dbReference>
<comment type="function">
    <text evidence="5">GTPase that associates with the 50S ribosomal subunit and may have a role during protein synthesis or ribosome biogenesis.</text>
</comment>
<dbReference type="InterPro" id="IPR025121">
    <property type="entry name" value="GTPase_HflX_N"/>
</dbReference>
<evidence type="ECO:0000256" key="4">
    <source>
        <dbReference type="ARBA" id="ARBA00023134"/>
    </source>
</evidence>
<dbReference type="PROSITE" id="PS51705">
    <property type="entry name" value="G_HFLX"/>
    <property type="match status" value="1"/>
</dbReference>
<evidence type="ECO:0000256" key="6">
    <source>
        <dbReference type="SAM" id="Coils"/>
    </source>
</evidence>
<keyword evidence="4 5" id="KW-0342">GTP-binding</keyword>
<dbReference type="Pfam" id="PF01926">
    <property type="entry name" value="MMR_HSR1"/>
    <property type="match status" value="1"/>
</dbReference>
<dbReference type="Pfam" id="PF16360">
    <property type="entry name" value="GTP-bdg_M"/>
    <property type="match status" value="1"/>
</dbReference>
<dbReference type="Gene3D" id="3.40.50.11060">
    <property type="entry name" value="GTPase HflX, N-terminal domain"/>
    <property type="match status" value="1"/>
</dbReference>
<keyword evidence="5" id="KW-0963">Cytoplasm</keyword>
<organism evidence="8 9">
    <name type="scientific">Paracholeplasma vituli</name>
    <dbReference type="NCBI Taxonomy" id="69473"/>
    <lineage>
        <taxon>Bacteria</taxon>
        <taxon>Bacillati</taxon>
        <taxon>Mycoplasmatota</taxon>
        <taxon>Mollicutes</taxon>
        <taxon>Acholeplasmatales</taxon>
        <taxon>Acholeplasmataceae</taxon>
        <taxon>Paracholeplasma</taxon>
    </lineage>
</organism>
<dbReference type="CDD" id="cd01878">
    <property type="entry name" value="HflX"/>
    <property type="match status" value="1"/>
</dbReference>
<comment type="subunit">
    <text evidence="5">Monomer. Associates with the 50S ribosomal subunit.</text>
</comment>
<keyword evidence="3" id="KW-0460">Magnesium</keyword>
<dbReference type="EMBL" id="JAOEGN010000012">
    <property type="protein sequence ID" value="MCU0105307.1"/>
    <property type="molecule type" value="Genomic_DNA"/>
</dbReference>
<evidence type="ECO:0000259" key="7">
    <source>
        <dbReference type="PROSITE" id="PS51705"/>
    </source>
</evidence>
<dbReference type="PRINTS" id="PR00326">
    <property type="entry name" value="GTP1OBG"/>
</dbReference>
<dbReference type="SUPFAM" id="SSF52540">
    <property type="entry name" value="P-loop containing nucleoside triphosphate hydrolases"/>
    <property type="match status" value="1"/>
</dbReference>
<dbReference type="Gene3D" id="6.10.250.2860">
    <property type="match status" value="1"/>
</dbReference>
<dbReference type="PANTHER" id="PTHR10229:SF0">
    <property type="entry name" value="GTP-BINDING PROTEIN 6-RELATED"/>
    <property type="match status" value="1"/>
</dbReference>
<comment type="caution">
    <text evidence="8">The sequence shown here is derived from an EMBL/GenBank/DDBJ whole genome shotgun (WGS) entry which is preliminary data.</text>
</comment>
<sequence length="417" mass="47288">MDRALLVGLDLGEYDMKTSMNELSGLAESLEIQVIDQFVQKADLPNGRTYIGSGKVEELKKAIQVLDIDIVIFNDELSPAQIRNLEKELSIQIMDRSFLILQIFSKRAQTKEAVLEVSLAQQRYMLPRLIGLSSSLSRQGGGSFNAKGAGETQLELDRRKIASNISQLERELDKIKREKDTARKRRQNNEIPVVSLVGYTNVGKSATLNAILDYILKVSDKNVVEKNMLFATLSTFSRRIKPPKKPAFILTDTVGFVSRLPHDLVRSFESTLSEVKHADLILYVMDGSSSLAPLQIETTTEVLKGLEADQVPHLYVLTHKDMMFTDHLSYHHDVAISNKTYENLDVLIDKIYQKTYGKKIIVTLHIPFTDHGVLHQLENDTMILSKVYNDTGTQVLVELYEKQLSQFMTYFKHEQIL</sequence>
<evidence type="ECO:0000256" key="1">
    <source>
        <dbReference type="ARBA" id="ARBA00022723"/>
    </source>
</evidence>
<dbReference type="InterPro" id="IPR032305">
    <property type="entry name" value="GTP-bd_M"/>
</dbReference>
<proteinExistence type="inferred from homology"/>
<comment type="subcellular location">
    <subcellularLocation>
        <location evidence="5">Cytoplasm</location>
    </subcellularLocation>
    <text evidence="5">May associate with membranes.</text>
</comment>
<accession>A0ABT2Q009</accession>
<dbReference type="InterPro" id="IPR027417">
    <property type="entry name" value="P-loop_NTPase"/>
</dbReference>